<feature type="compositionally biased region" description="Low complexity" evidence="8">
    <location>
        <begin position="171"/>
        <end position="180"/>
    </location>
</feature>
<evidence type="ECO:0000256" key="1">
    <source>
        <dbReference type="ARBA" id="ARBA00004496"/>
    </source>
</evidence>
<protein>
    <submittedName>
        <fullName evidence="9">DivIVA domain protein</fullName>
    </submittedName>
    <submittedName>
        <fullName evidence="10">DivIVA domain-containing protein</fullName>
    </submittedName>
</protein>
<dbReference type="NCBIfam" id="TIGR03544">
    <property type="entry name" value="DivI1A_domain"/>
    <property type="match status" value="1"/>
</dbReference>
<dbReference type="Proteomes" id="UP000003490">
    <property type="component" value="Unassembled WGS sequence"/>
</dbReference>
<feature type="region of interest" description="Disordered" evidence="8">
    <location>
        <begin position="153"/>
        <end position="235"/>
    </location>
</feature>
<reference evidence="9 11" key="1">
    <citation type="submission" date="2007-08" db="EMBL/GenBank/DDBJ databases">
        <title>Draft genome sequence of Clostridium leptum (DSM 753).</title>
        <authorList>
            <person name="Sudarsanam P."/>
            <person name="Ley R."/>
            <person name="Guruge J."/>
            <person name="Turnbaugh P.J."/>
            <person name="Mahowald M."/>
            <person name="Liep D."/>
            <person name="Gordon J."/>
        </authorList>
    </citation>
    <scope>NUCLEOTIDE SEQUENCE [LARGE SCALE GENOMIC DNA]</scope>
    <source>
        <strain evidence="9 11">DSM 753</strain>
    </source>
</reference>
<dbReference type="Gene3D" id="6.10.250.660">
    <property type="match status" value="1"/>
</dbReference>
<dbReference type="OrthoDB" id="9815492at2"/>
<sequence>MANLTLEDIANISFPRANFGGYRAEDVDAFIDDVQVSYDNVLKESAELKRKLAILAQKVEEYRNEEDSIRNTLLSAQKLADASVREAKHKAEVIVADATEKAERIILGAQKEANSQKGELGRLKEEVAAFRTKLLTVYKEHLQIIQQLPVEEETVKEKEAQAAEPAEEPEASQPEAPQETAGEETAPEIKAQEVVAADPKELEKTKVYEPVGYTETPMPQAAPMTPPDGAQPAEDQLPSRFASLKFGEDYDLKSDVEESPINNMFKKRK</sequence>
<feature type="coiled-coil region" evidence="7">
    <location>
        <begin position="38"/>
        <end position="72"/>
    </location>
</feature>
<evidence type="ECO:0000256" key="3">
    <source>
        <dbReference type="ARBA" id="ARBA00022490"/>
    </source>
</evidence>
<evidence type="ECO:0000313" key="11">
    <source>
        <dbReference type="Proteomes" id="UP000003490"/>
    </source>
</evidence>
<gene>
    <name evidence="10" type="ORF">CH238_00445</name>
    <name evidence="9" type="ORF">CLOLEP_01958</name>
</gene>
<dbReference type="EMBL" id="ABCB02000018">
    <property type="protein sequence ID" value="EDO61561.1"/>
    <property type="molecule type" value="Genomic_DNA"/>
</dbReference>
<comment type="caution">
    <text evidence="9">The sequence shown here is derived from an EMBL/GenBank/DDBJ whole genome shotgun (WGS) entry which is preliminary data.</text>
</comment>
<organism evidence="9 11">
    <name type="scientific">[Clostridium] leptum DSM 753</name>
    <dbReference type="NCBI Taxonomy" id="428125"/>
    <lineage>
        <taxon>Bacteria</taxon>
        <taxon>Bacillati</taxon>
        <taxon>Bacillota</taxon>
        <taxon>Clostridia</taxon>
        <taxon>Eubacteriales</taxon>
        <taxon>Oscillospiraceae</taxon>
        <taxon>Oscillospiraceae incertae sedis</taxon>
    </lineage>
</organism>
<dbReference type="HOGENOM" id="CLU_1033282_0_0_9"/>
<proteinExistence type="inferred from homology"/>
<evidence type="ECO:0000313" key="12">
    <source>
        <dbReference type="Proteomes" id="UP000220611"/>
    </source>
</evidence>
<keyword evidence="5 7" id="KW-0175">Coiled coil</keyword>
<reference evidence="9 11" key="2">
    <citation type="submission" date="2007-08" db="EMBL/GenBank/DDBJ databases">
        <authorList>
            <person name="Fulton L."/>
            <person name="Clifton S."/>
            <person name="Fulton B."/>
            <person name="Xu J."/>
            <person name="Minx P."/>
            <person name="Pepin K.H."/>
            <person name="Johnson M."/>
            <person name="Thiruvilangam P."/>
            <person name="Bhonagiri V."/>
            <person name="Nash W.E."/>
            <person name="Wang C."/>
            <person name="Mardis E.R."/>
            <person name="Wilson R.K."/>
        </authorList>
    </citation>
    <scope>NUCLEOTIDE SEQUENCE [LARGE SCALE GENOMIC DNA]</scope>
    <source>
        <strain evidence="9 11">DSM 753</strain>
    </source>
</reference>
<dbReference type="GO" id="GO:0051301">
    <property type="term" value="P:cell division"/>
    <property type="evidence" value="ECO:0007669"/>
    <property type="project" value="UniProtKB-KW"/>
</dbReference>
<comment type="similarity">
    <text evidence="2">Belongs to the DivIVA family.</text>
</comment>
<dbReference type="Pfam" id="PF05103">
    <property type="entry name" value="DivIVA"/>
    <property type="match status" value="1"/>
</dbReference>
<evidence type="ECO:0000256" key="6">
    <source>
        <dbReference type="ARBA" id="ARBA00023306"/>
    </source>
</evidence>
<evidence type="ECO:0000256" key="2">
    <source>
        <dbReference type="ARBA" id="ARBA00009008"/>
    </source>
</evidence>
<dbReference type="PANTHER" id="PTHR35794:SF2">
    <property type="entry name" value="CELL DIVISION PROTEIN DIVIVA"/>
    <property type="match status" value="1"/>
</dbReference>
<dbReference type="eggNOG" id="COG3599">
    <property type="taxonomic scope" value="Bacteria"/>
</dbReference>
<name>A7VTR5_9FIRM</name>
<keyword evidence="4" id="KW-0132">Cell division</keyword>
<accession>A7VTR5</accession>
<evidence type="ECO:0000256" key="5">
    <source>
        <dbReference type="ARBA" id="ARBA00023054"/>
    </source>
</evidence>
<feature type="compositionally biased region" description="Basic and acidic residues" evidence="8">
    <location>
        <begin position="198"/>
        <end position="207"/>
    </location>
</feature>
<dbReference type="InterPro" id="IPR007793">
    <property type="entry name" value="DivIVA_fam"/>
</dbReference>
<dbReference type="InterPro" id="IPR019933">
    <property type="entry name" value="DivIVA_domain"/>
</dbReference>
<evidence type="ECO:0000313" key="9">
    <source>
        <dbReference type="EMBL" id="EDO61561.1"/>
    </source>
</evidence>
<evidence type="ECO:0000256" key="7">
    <source>
        <dbReference type="SAM" id="Coils"/>
    </source>
</evidence>
<dbReference type="PANTHER" id="PTHR35794">
    <property type="entry name" value="CELL DIVISION PROTEIN DIVIVA"/>
    <property type="match status" value="1"/>
</dbReference>
<evidence type="ECO:0000256" key="8">
    <source>
        <dbReference type="SAM" id="MobiDB-lite"/>
    </source>
</evidence>
<dbReference type="AlphaFoldDB" id="A7VTR5"/>
<keyword evidence="12" id="KW-1185">Reference proteome</keyword>
<comment type="subcellular location">
    <subcellularLocation>
        <location evidence="1">Cytoplasm</location>
    </subcellularLocation>
</comment>
<keyword evidence="6" id="KW-0131">Cell cycle</keyword>
<dbReference type="EMBL" id="NOXF01000001">
    <property type="protein sequence ID" value="PEQ25505.1"/>
    <property type="molecule type" value="Genomic_DNA"/>
</dbReference>
<reference evidence="10 12" key="3">
    <citation type="submission" date="2017-07" db="EMBL/GenBank/DDBJ databases">
        <title>Prevalence of linear plasmids in Cutibacterium (Propionibacterium) acnes isolates obtained from prostatic tissue.</title>
        <authorList>
            <person name="Davidsson S."/>
            <person name="Carlsson J."/>
            <person name="Molling P."/>
            <person name="Andren O."/>
            <person name="Andersson S.-O."/>
            <person name="Brzuszkiewicz E."/>
            <person name="Poehlein A."/>
            <person name="Al-Zeer M."/>
            <person name="Brinkmann V."/>
            <person name="Scavenius C."/>
            <person name="Nazipi S."/>
            <person name="Soderquist B."/>
            <person name="Bruggemann H."/>
        </authorList>
    </citation>
    <scope>NUCLEOTIDE SEQUENCE [LARGE SCALE GENOMIC DNA]</scope>
    <source>
        <strain evidence="10 12">DSM 753</strain>
    </source>
</reference>
<evidence type="ECO:0000256" key="4">
    <source>
        <dbReference type="ARBA" id="ARBA00022618"/>
    </source>
</evidence>
<keyword evidence="3" id="KW-0963">Cytoplasm</keyword>
<dbReference type="Proteomes" id="UP000220611">
    <property type="component" value="Unassembled WGS sequence"/>
</dbReference>
<evidence type="ECO:0000313" key="10">
    <source>
        <dbReference type="EMBL" id="PEQ25505.1"/>
    </source>
</evidence>
<dbReference type="GO" id="GO:0005737">
    <property type="term" value="C:cytoplasm"/>
    <property type="evidence" value="ECO:0007669"/>
    <property type="project" value="UniProtKB-SubCell"/>
</dbReference>